<evidence type="ECO:0000313" key="3">
    <source>
        <dbReference type="Proteomes" id="UP001596972"/>
    </source>
</evidence>
<dbReference type="EC" id="2.1.1.-" evidence="2"/>
<evidence type="ECO:0000313" key="2">
    <source>
        <dbReference type="EMBL" id="MFD0905590.1"/>
    </source>
</evidence>
<accession>A0ABW3F0D6</accession>
<dbReference type="GO" id="GO:0008168">
    <property type="term" value="F:methyltransferase activity"/>
    <property type="evidence" value="ECO:0007669"/>
    <property type="project" value="UniProtKB-KW"/>
</dbReference>
<dbReference type="RefSeq" id="WP_378306658.1">
    <property type="nucleotide sequence ID" value="NZ_JBHTJA010000148.1"/>
</dbReference>
<organism evidence="2 3">
    <name type="scientific">Actinomadura sediminis</name>
    <dbReference type="NCBI Taxonomy" id="1038904"/>
    <lineage>
        <taxon>Bacteria</taxon>
        <taxon>Bacillati</taxon>
        <taxon>Actinomycetota</taxon>
        <taxon>Actinomycetes</taxon>
        <taxon>Streptosporangiales</taxon>
        <taxon>Thermomonosporaceae</taxon>
        <taxon>Actinomadura</taxon>
    </lineage>
</organism>
<gene>
    <name evidence="2" type="ORF">ACFQ11_34820</name>
</gene>
<keyword evidence="3" id="KW-1185">Reference proteome</keyword>
<dbReference type="Pfam" id="PF04672">
    <property type="entry name" value="Methyltransf_19"/>
    <property type="match status" value="1"/>
</dbReference>
<name>A0ABW3F0D6_9ACTN</name>
<keyword evidence="2" id="KW-0489">Methyltransferase</keyword>
<dbReference type="InterPro" id="IPR029063">
    <property type="entry name" value="SAM-dependent_MTases_sf"/>
</dbReference>
<feature type="region of interest" description="Disordered" evidence="1">
    <location>
        <begin position="1"/>
        <end position="34"/>
    </location>
</feature>
<dbReference type="InterPro" id="IPR006764">
    <property type="entry name" value="SAM_dep_MeTrfase_SAV2177_type"/>
</dbReference>
<keyword evidence="2" id="KW-0808">Transferase</keyword>
<dbReference type="SUPFAM" id="SSF53335">
    <property type="entry name" value="S-adenosyl-L-methionine-dependent methyltransferases"/>
    <property type="match status" value="1"/>
</dbReference>
<dbReference type="Proteomes" id="UP001596972">
    <property type="component" value="Unassembled WGS sequence"/>
</dbReference>
<dbReference type="EMBL" id="JBHTJA010000148">
    <property type="protein sequence ID" value="MFD0905590.1"/>
    <property type="molecule type" value="Genomic_DNA"/>
</dbReference>
<dbReference type="PIRSF" id="PIRSF017393">
    <property type="entry name" value="MTase_SAV2177"/>
    <property type="match status" value="1"/>
</dbReference>
<dbReference type="GO" id="GO:0032259">
    <property type="term" value="P:methylation"/>
    <property type="evidence" value="ECO:0007669"/>
    <property type="project" value="UniProtKB-KW"/>
</dbReference>
<feature type="compositionally biased region" description="Basic and acidic residues" evidence="1">
    <location>
        <begin position="23"/>
        <end position="34"/>
    </location>
</feature>
<sequence length="280" mass="28700">MPGTATTGRVPGRGPAGEPAPDDGPRPVPDLHRPGLARVQDRLLGGKDNYAADRDLADRLLDALPGAAAAAREGRAFVARAVRTLAARGVRQFLDLGCGLPTGDDLHRLAARHVRGPRVVYVDDDPLVIAHARARLAADGVAALRADLRDPAAIPASAEVRRLIDPAEPVALVFSSVLHFLPDPHGPVAALAATAAPGSALVVAHATGDFAPAAMAEAARLYRDAGVPLHPRGAADVEQLLGPFTPLAPGVAPAAAWRPDRPSVPAGPPLLYAAVGILPG</sequence>
<evidence type="ECO:0000256" key="1">
    <source>
        <dbReference type="SAM" id="MobiDB-lite"/>
    </source>
</evidence>
<dbReference type="Gene3D" id="3.40.50.150">
    <property type="entry name" value="Vaccinia Virus protein VP39"/>
    <property type="match status" value="1"/>
</dbReference>
<proteinExistence type="predicted"/>
<reference evidence="3" key="1">
    <citation type="journal article" date="2019" name="Int. J. Syst. Evol. Microbiol.">
        <title>The Global Catalogue of Microorganisms (GCM) 10K type strain sequencing project: providing services to taxonomists for standard genome sequencing and annotation.</title>
        <authorList>
            <consortium name="The Broad Institute Genomics Platform"/>
            <consortium name="The Broad Institute Genome Sequencing Center for Infectious Disease"/>
            <person name="Wu L."/>
            <person name="Ma J."/>
        </authorList>
    </citation>
    <scope>NUCLEOTIDE SEQUENCE [LARGE SCALE GENOMIC DNA]</scope>
    <source>
        <strain evidence="3">JCM 31202</strain>
    </source>
</reference>
<comment type="caution">
    <text evidence="2">The sequence shown here is derived from an EMBL/GenBank/DDBJ whole genome shotgun (WGS) entry which is preliminary data.</text>
</comment>
<protein>
    <submittedName>
        <fullName evidence="2">SAM-dependent methyltransferase</fullName>
        <ecNumber evidence="2">2.1.1.-</ecNumber>
    </submittedName>
</protein>